<dbReference type="GO" id="GO:0005829">
    <property type="term" value="C:cytosol"/>
    <property type="evidence" value="ECO:0007669"/>
    <property type="project" value="TreeGrafter"/>
</dbReference>
<dbReference type="EMBL" id="CP002175">
    <property type="protein sequence ID" value="ADO76828.1"/>
    <property type="molecule type" value="Genomic_DNA"/>
</dbReference>
<dbReference type="NCBIfam" id="NF001030">
    <property type="entry name" value="PRK00110.1"/>
    <property type="match status" value="1"/>
</dbReference>
<dbReference type="GO" id="GO:0006355">
    <property type="term" value="P:regulation of DNA-templated transcription"/>
    <property type="evidence" value="ECO:0007669"/>
    <property type="project" value="UniProtKB-UniRule"/>
</dbReference>
<dbReference type="Proteomes" id="UP000006866">
    <property type="component" value="Chromosome"/>
</dbReference>
<keyword evidence="5 6" id="KW-0804">Transcription</keyword>
<dbReference type="HOGENOM" id="CLU_062974_2_2_9"/>
<evidence type="ECO:0000259" key="9">
    <source>
        <dbReference type="Pfam" id="PF20772"/>
    </source>
</evidence>
<dbReference type="SUPFAM" id="SSF75625">
    <property type="entry name" value="YebC-like"/>
    <property type="match status" value="1"/>
</dbReference>
<dbReference type="eggNOG" id="COG0217">
    <property type="taxonomic scope" value="Bacteria"/>
</dbReference>
<dbReference type="KEGG" id="hpk:Hprae_0674"/>
<dbReference type="Gene3D" id="3.30.70.980">
    <property type="match status" value="2"/>
</dbReference>
<dbReference type="NCBIfam" id="NF009044">
    <property type="entry name" value="PRK12378.1"/>
    <property type="match status" value="1"/>
</dbReference>
<keyword evidence="11" id="KW-1185">Reference proteome</keyword>
<gene>
    <name evidence="10" type="ordered locus">Hprae_0674</name>
</gene>
<dbReference type="RefSeq" id="WP_014552861.1">
    <property type="nucleotide sequence ID" value="NC_017455.1"/>
</dbReference>
<organism evidence="10 11">
    <name type="scientific">Halanaerobium praevalens (strain ATCC 33744 / DSM 2228 / GSL)</name>
    <dbReference type="NCBI Taxonomy" id="572479"/>
    <lineage>
        <taxon>Bacteria</taxon>
        <taxon>Bacillati</taxon>
        <taxon>Bacillota</taxon>
        <taxon>Clostridia</taxon>
        <taxon>Halanaerobiales</taxon>
        <taxon>Halanaerobiaceae</taxon>
        <taxon>Halanaerobium</taxon>
    </lineage>
</organism>
<evidence type="ECO:0000256" key="3">
    <source>
        <dbReference type="ARBA" id="ARBA00023015"/>
    </source>
</evidence>
<evidence type="ECO:0000259" key="8">
    <source>
        <dbReference type="Pfam" id="PF01709"/>
    </source>
</evidence>
<dbReference type="FunFam" id="1.10.10.200:FF:000002">
    <property type="entry name" value="Probable transcriptional regulatory protein CLM62_37755"/>
    <property type="match status" value="1"/>
</dbReference>
<reference evidence="10 11" key="2">
    <citation type="journal article" date="2011" name="Stand. Genomic Sci.">
        <title>Complete genome sequence of the extremely halophilic Halanaerobium praevalens type strain (GSL).</title>
        <authorList>
            <person name="Ivanova N."/>
            <person name="Sikorski J."/>
            <person name="Chertkov O."/>
            <person name="Nolan M."/>
            <person name="Lucas S."/>
            <person name="Hammon N."/>
            <person name="Deshpande S."/>
            <person name="Cheng J.F."/>
            <person name="Tapia R."/>
            <person name="Han C."/>
            <person name="Goodwin L."/>
            <person name="Pitluck S."/>
            <person name="Huntemann M."/>
            <person name="Liolios K."/>
            <person name="Pagani I."/>
            <person name="Mavromatis K."/>
            <person name="Ovchinikova G."/>
            <person name="Pati A."/>
            <person name="Chen A."/>
            <person name="Palaniappan K."/>
            <person name="Land M."/>
            <person name="Hauser L."/>
            <person name="Brambilla E.M."/>
            <person name="Kannan K.P."/>
            <person name="Rohde M."/>
            <person name="Tindall B.J."/>
            <person name="Goker M."/>
            <person name="Detter J.C."/>
            <person name="Woyke T."/>
            <person name="Bristow J."/>
            <person name="Eisen J.A."/>
            <person name="Markowitz V."/>
            <person name="Hugenholtz P."/>
            <person name="Kyrpides N.C."/>
            <person name="Klenk H.P."/>
            <person name="Lapidus A."/>
        </authorList>
    </citation>
    <scope>NUCLEOTIDE SEQUENCE [LARGE SCALE GENOMIC DNA]</scope>
    <source>
        <strain evidence="11">ATCC 33744 / DSM 2228 / GSL</strain>
    </source>
</reference>
<dbReference type="InterPro" id="IPR002876">
    <property type="entry name" value="Transcrip_reg_TACO1-like"/>
</dbReference>
<evidence type="ECO:0000313" key="11">
    <source>
        <dbReference type="Proteomes" id="UP000006866"/>
    </source>
</evidence>
<evidence type="ECO:0000256" key="5">
    <source>
        <dbReference type="ARBA" id="ARBA00023163"/>
    </source>
</evidence>
<reference evidence="11" key="1">
    <citation type="submission" date="2010-10" db="EMBL/GenBank/DDBJ databases">
        <title>The complete genome of Halanaerobium praevalens DSM 2228.</title>
        <authorList>
            <consortium name="US DOE Joint Genome Institute (JGI-PGF)"/>
            <person name="Lucas S."/>
            <person name="Copeland A."/>
            <person name="Lapidus A."/>
            <person name="Glavina del Rio T."/>
            <person name="Dalin E."/>
            <person name="Tice H."/>
            <person name="Bruce D."/>
            <person name="Goodwin L."/>
            <person name="Pitluck S."/>
            <person name="Kyrpides N."/>
            <person name="Mavromatis K."/>
            <person name="Ivanova N."/>
            <person name="Ovchinnikova G."/>
            <person name="Chertkov O."/>
            <person name="Detter J.C."/>
            <person name="Han C."/>
            <person name="Larimer F."/>
            <person name="Land M."/>
            <person name="Hauser L."/>
            <person name="Markowitz V."/>
            <person name="Cheng J.-F."/>
            <person name="Hugenholtz P."/>
            <person name="Woyke T."/>
            <person name="Wu D."/>
            <person name="Tindall B."/>
            <person name="Pomrenke H.G."/>
            <person name="Brambilla E."/>
            <person name="Klenk H.-P."/>
            <person name="Eisen J.A."/>
        </authorList>
    </citation>
    <scope>NUCLEOTIDE SEQUENCE [LARGE SCALE GENOMIC DNA]</scope>
    <source>
        <strain evidence="11">ATCC 33744 / DSM 2228 / GSL</strain>
    </source>
</reference>
<dbReference type="InterPro" id="IPR048300">
    <property type="entry name" value="TACO1_YebC-like_2nd/3rd_dom"/>
</dbReference>
<dbReference type="InterPro" id="IPR017856">
    <property type="entry name" value="Integrase-like_N"/>
</dbReference>
<dbReference type="InterPro" id="IPR026564">
    <property type="entry name" value="Transcrip_reg_TACO1-like_dom3"/>
</dbReference>
<sequence length="254" mass="28628">MAGHSKWANIKHKKKKEDKRRGKLFSKLSRKIAVAAREGGGDPEMNADLRMAIQKAKDNNMPNDNIERAIKRGTGNLEGMTYESFVYEGYGPAGVALYLDIMTDNRNRTASEVRHILDKNGGNLGSNGCVSWMFQRKGELIIDLNEFEVGEEELLLEALEAGAEDLDYGEDEAVVYTDPSNYESARENLEESGYEFKSADLAMIPDNTVSLDKSDAKKMLRLMEQLEDHDDIQDIYSNFEISEELITEIEAEEN</sequence>
<dbReference type="HAMAP" id="MF_00693">
    <property type="entry name" value="Transcrip_reg_TACO1"/>
    <property type="match status" value="1"/>
</dbReference>
<dbReference type="PANTHER" id="PTHR12532:SF6">
    <property type="entry name" value="TRANSCRIPTIONAL REGULATORY PROTEIN YEBC-RELATED"/>
    <property type="match status" value="1"/>
</dbReference>
<comment type="similarity">
    <text evidence="1 6">Belongs to the TACO1 family.</text>
</comment>
<evidence type="ECO:0000256" key="6">
    <source>
        <dbReference type="HAMAP-Rule" id="MF_00693"/>
    </source>
</evidence>
<feature type="domain" description="TACO1/YebC-like second and third" evidence="8">
    <location>
        <begin position="82"/>
        <end position="239"/>
    </location>
</feature>
<evidence type="ECO:0000256" key="4">
    <source>
        <dbReference type="ARBA" id="ARBA00023125"/>
    </source>
</evidence>
<dbReference type="STRING" id="572479.Hprae_0674"/>
<feature type="region of interest" description="Disordered" evidence="7">
    <location>
        <begin position="1"/>
        <end position="22"/>
    </location>
</feature>
<dbReference type="Gene3D" id="1.10.10.200">
    <property type="match status" value="1"/>
</dbReference>
<dbReference type="PANTHER" id="PTHR12532">
    <property type="entry name" value="TRANSLATIONAL ACTIVATOR OF CYTOCHROME C OXIDASE 1"/>
    <property type="match status" value="1"/>
</dbReference>
<dbReference type="GO" id="GO:0003677">
    <property type="term" value="F:DNA binding"/>
    <property type="evidence" value="ECO:0007669"/>
    <property type="project" value="UniProtKB-UniRule"/>
</dbReference>
<accession>E3DQD2</accession>
<dbReference type="NCBIfam" id="TIGR01033">
    <property type="entry name" value="YebC/PmpR family DNA-binding transcriptional regulator"/>
    <property type="match status" value="1"/>
</dbReference>
<keyword evidence="3 6" id="KW-0805">Transcription regulation</keyword>
<evidence type="ECO:0000256" key="1">
    <source>
        <dbReference type="ARBA" id="ARBA00008724"/>
    </source>
</evidence>
<dbReference type="AlphaFoldDB" id="E3DQD2"/>
<protein>
    <recommendedName>
        <fullName evidence="6">Probable transcriptional regulatory protein Hprae_0674</fullName>
    </recommendedName>
</protein>
<dbReference type="Pfam" id="PF20772">
    <property type="entry name" value="TACO1_YebC_N"/>
    <property type="match status" value="1"/>
</dbReference>
<dbReference type="InterPro" id="IPR049083">
    <property type="entry name" value="TACO1_YebC_N"/>
</dbReference>
<dbReference type="InterPro" id="IPR029072">
    <property type="entry name" value="YebC-like"/>
</dbReference>
<dbReference type="Pfam" id="PF01709">
    <property type="entry name" value="Transcrip_reg"/>
    <property type="match status" value="1"/>
</dbReference>
<evidence type="ECO:0000256" key="2">
    <source>
        <dbReference type="ARBA" id="ARBA00022490"/>
    </source>
</evidence>
<feature type="compositionally biased region" description="Basic residues" evidence="7">
    <location>
        <begin position="9"/>
        <end position="22"/>
    </location>
</feature>
<name>E3DQD2_HALPG</name>
<keyword evidence="2 6" id="KW-0963">Cytoplasm</keyword>
<proteinExistence type="inferred from homology"/>
<evidence type="ECO:0000256" key="7">
    <source>
        <dbReference type="SAM" id="MobiDB-lite"/>
    </source>
</evidence>
<feature type="domain" description="TACO1/YebC-like N-terminal" evidence="9">
    <location>
        <begin position="5"/>
        <end position="76"/>
    </location>
</feature>
<comment type="subcellular location">
    <subcellularLocation>
        <location evidence="6">Cytoplasm</location>
    </subcellularLocation>
</comment>
<evidence type="ECO:0000313" key="10">
    <source>
        <dbReference type="EMBL" id="ADO76828.1"/>
    </source>
</evidence>
<dbReference type="OrthoDB" id="9781053at2"/>
<dbReference type="PATRIC" id="fig|572479.3.peg.680"/>
<keyword evidence="4 6" id="KW-0238">DNA-binding</keyword>